<reference evidence="1" key="1">
    <citation type="submission" date="2018-05" db="EMBL/GenBank/DDBJ databases">
        <authorList>
            <person name="Lanie J.A."/>
            <person name="Ng W.-L."/>
            <person name="Kazmierczak K.M."/>
            <person name="Andrzejewski T.M."/>
            <person name="Davidsen T.M."/>
            <person name="Wayne K.J."/>
            <person name="Tettelin H."/>
            <person name="Glass J.I."/>
            <person name="Rusch D."/>
            <person name="Podicherti R."/>
            <person name="Tsui H.-C.T."/>
            <person name="Winkler M.E."/>
        </authorList>
    </citation>
    <scope>NUCLEOTIDE SEQUENCE</scope>
</reference>
<dbReference type="EMBL" id="UINC01041156">
    <property type="protein sequence ID" value="SVB42038.1"/>
    <property type="molecule type" value="Genomic_DNA"/>
</dbReference>
<dbReference type="AlphaFoldDB" id="A0A382DUG8"/>
<accession>A0A382DUG8</accession>
<name>A0A382DUG8_9ZZZZ</name>
<sequence length="38" mass="4136">TRSCRCYQSSIIPRQLLALTIAATYSIASSNSWESEAG</sequence>
<evidence type="ECO:0000313" key="1">
    <source>
        <dbReference type="EMBL" id="SVB42038.1"/>
    </source>
</evidence>
<feature type="non-terminal residue" evidence="1">
    <location>
        <position position="1"/>
    </location>
</feature>
<protein>
    <submittedName>
        <fullName evidence="1">Uncharacterized protein</fullName>
    </submittedName>
</protein>
<organism evidence="1">
    <name type="scientific">marine metagenome</name>
    <dbReference type="NCBI Taxonomy" id="408172"/>
    <lineage>
        <taxon>unclassified sequences</taxon>
        <taxon>metagenomes</taxon>
        <taxon>ecological metagenomes</taxon>
    </lineage>
</organism>
<feature type="non-terminal residue" evidence="1">
    <location>
        <position position="38"/>
    </location>
</feature>
<proteinExistence type="predicted"/>
<gene>
    <name evidence="1" type="ORF">METZ01_LOCUS194892</name>
</gene>